<evidence type="ECO:0000313" key="3">
    <source>
        <dbReference type="Proteomes" id="UP001374803"/>
    </source>
</evidence>
<evidence type="ECO:0000259" key="1">
    <source>
        <dbReference type="PROSITE" id="PS50075"/>
    </source>
</evidence>
<dbReference type="InterPro" id="IPR009081">
    <property type="entry name" value="PP-bd_ACP"/>
</dbReference>
<sequence>MSGNEVTKDEIFGVVRGHILEILTKLAPADVRSDVSMKTLGANSIDRVEVIVKSMADLALKIPLMEFSNVSNIGELVDVFYEKMQVK</sequence>
<proteinExistence type="predicted"/>
<dbReference type="SUPFAM" id="SSF47336">
    <property type="entry name" value="ACP-like"/>
    <property type="match status" value="1"/>
</dbReference>
<keyword evidence="3" id="KW-1185">Reference proteome</keyword>
<organism evidence="2 3">
    <name type="scientific">Pendulispora rubella</name>
    <dbReference type="NCBI Taxonomy" id="2741070"/>
    <lineage>
        <taxon>Bacteria</taxon>
        <taxon>Pseudomonadati</taxon>
        <taxon>Myxococcota</taxon>
        <taxon>Myxococcia</taxon>
        <taxon>Myxococcales</taxon>
        <taxon>Sorangiineae</taxon>
        <taxon>Pendulisporaceae</taxon>
        <taxon>Pendulispora</taxon>
    </lineage>
</organism>
<reference evidence="2" key="1">
    <citation type="submission" date="2021-12" db="EMBL/GenBank/DDBJ databases">
        <title>Discovery of the Pendulisporaceae a myxobacterial family with distinct sporulation behavior and unique specialized metabolism.</title>
        <authorList>
            <person name="Garcia R."/>
            <person name="Popoff A."/>
            <person name="Bader C.D."/>
            <person name="Loehr J."/>
            <person name="Walesch S."/>
            <person name="Walt C."/>
            <person name="Boldt J."/>
            <person name="Bunk B."/>
            <person name="Haeckl F.J.F.P.J."/>
            <person name="Gunesch A.P."/>
            <person name="Birkelbach J."/>
            <person name="Nuebel U."/>
            <person name="Pietschmann T."/>
            <person name="Bach T."/>
            <person name="Mueller R."/>
        </authorList>
    </citation>
    <scope>NUCLEOTIDE SEQUENCE</scope>
    <source>
        <strain evidence="2">MSr11367</strain>
    </source>
</reference>
<dbReference type="EMBL" id="CP089983">
    <property type="protein sequence ID" value="WXB02659.1"/>
    <property type="molecule type" value="Genomic_DNA"/>
</dbReference>
<dbReference type="PROSITE" id="PS50075">
    <property type="entry name" value="CARRIER"/>
    <property type="match status" value="1"/>
</dbReference>
<name>A0ABZ2KVE6_9BACT</name>
<evidence type="ECO:0000313" key="2">
    <source>
        <dbReference type="EMBL" id="WXB02659.1"/>
    </source>
</evidence>
<dbReference type="InterPro" id="IPR036736">
    <property type="entry name" value="ACP-like_sf"/>
</dbReference>
<accession>A0ABZ2KVE6</accession>
<dbReference type="Gene3D" id="1.10.1200.10">
    <property type="entry name" value="ACP-like"/>
    <property type="match status" value="1"/>
</dbReference>
<dbReference type="Pfam" id="PF00550">
    <property type="entry name" value="PP-binding"/>
    <property type="match status" value="1"/>
</dbReference>
<dbReference type="RefSeq" id="WP_394832288.1">
    <property type="nucleotide sequence ID" value="NZ_CP089929.1"/>
</dbReference>
<feature type="domain" description="Carrier" evidence="1">
    <location>
        <begin position="9"/>
        <end position="84"/>
    </location>
</feature>
<dbReference type="Proteomes" id="UP001374803">
    <property type="component" value="Chromosome"/>
</dbReference>
<dbReference type="NCBIfam" id="NF005502">
    <property type="entry name" value="PRK07117.1"/>
    <property type="match status" value="1"/>
</dbReference>
<gene>
    <name evidence="2" type="ORF">LVJ94_37800</name>
</gene>
<protein>
    <submittedName>
        <fullName evidence="2">Acyl carrier protein</fullName>
    </submittedName>
</protein>